<dbReference type="Pfam" id="PF00887">
    <property type="entry name" value="ACBP"/>
    <property type="match status" value="1"/>
</dbReference>
<dbReference type="PROSITE" id="PS51228">
    <property type="entry name" value="ACB_2"/>
    <property type="match status" value="1"/>
</dbReference>
<evidence type="ECO:0000256" key="1">
    <source>
        <dbReference type="ARBA" id="ARBA00005567"/>
    </source>
</evidence>
<dbReference type="Proteomes" id="UP000815325">
    <property type="component" value="Unassembled WGS sequence"/>
</dbReference>
<dbReference type="SUPFAM" id="SSF47027">
    <property type="entry name" value="Acyl-CoA binding protein"/>
    <property type="match status" value="1"/>
</dbReference>
<comment type="caution">
    <text evidence="4">The sequence shown here is derived from an EMBL/GenBank/DDBJ whole genome shotgun (WGS) entry which is preliminary data.</text>
</comment>
<dbReference type="InterPro" id="IPR014352">
    <property type="entry name" value="FERM/acyl-CoA-bd_prot_sf"/>
</dbReference>
<dbReference type="PANTHER" id="PTHR23310:SF62">
    <property type="entry name" value="ACYL-COA BINDING PROTEIN 1, ISOFORM A"/>
    <property type="match status" value="1"/>
</dbReference>
<comment type="similarity">
    <text evidence="1">Belongs to the ACBP family.</text>
</comment>
<dbReference type="PRINTS" id="PR00689">
    <property type="entry name" value="ACOABINDINGP"/>
</dbReference>
<protein>
    <submittedName>
        <fullName evidence="4">Acyl-CoA-binding protein</fullName>
    </submittedName>
</protein>
<dbReference type="Gene3D" id="1.20.80.10">
    <property type="match status" value="1"/>
</dbReference>
<dbReference type="PANTHER" id="PTHR23310">
    <property type="entry name" value="ACYL-COA-BINDING PROTEIN, ACBP"/>
    <property type="match status" value="1"/>
</dbReference>
<proteinExistence type="inferred from homology"/>
<dbReference type="InterPro" id="IPR035984">
    <property type="entry name" value="Acyl-CoA-binding_sf"/>
</dbReference>
<keyword evidence="2" id="KW-0446">Lipid-binding</keyword>
<evidence type="ECO:0000256" key="2">
    <source>
        <dbReference type="ARBA" id="ARBA00023121"/>
    </source>
</evidence>
<evidence type="ECO:0000313" key="4">
    <source>
        <dbReference type="EMBL" id="KAF5839890.1"/>
    </source>
</evidence>
<keyword evidence="5" id="KW-1185">Reference proteome</keyword>
<reference evidence="4" key="1">
    <citation type="submission" date="2017-08" db="EMBL/GenBank/DDBJ databases">
        <authorList>
            <person name="Polle J.E."/>
            <person name="Barry K."/>
            <person name="Cushman J."/>
            <person name="Schmutz J."/>
            <person name="Tran D."/>
            <person name="Hathwaick L.T."/>
            <person name="Yim W.C."/>
            <person name="Jenkins J."/>
            <person name="Mckie-Krisberg Z.M."/>
            <person name="Prochnik S."/>
            <person name="Lindquist E."/>
            <person name="Dockter R.B."/>
            <person name="Adam C."/>
            <person name="Molina H."/>
            <person name="Bunkerborg J."/>
            <person name="Jin E."/>
            <person name="Buchheim M."/>
            <person name="Magnuson J."/>
        </authorList>
    </citation>
    <scope>NUCLEOTIDE SEQUENCE</scope>
    <source>
        <strain evidence="4">CCAP 19/18</strain>
    </source>
</reference>
<dbReference type="InterPro" id="IPR000582">
    <property type="entry name" value="Acyl-CoA-binding_protein"/>
</dbReference>
<accession>A0ABQ7GZ52</accession>
<gene>
    <name evidence="4" type="ORF">DUNSADRAFT_18304</name>
</gene>
<evidence type="ECO:0000259" key="3">
    <source>
        <dbReference type="PROSITE" id="PS51228"/>
    </source>
</evidence>
<sequence length="88" mass="10040">MSTFEEAAQMAKDQLPESLPNEDMLALYALFKQATVGDCNTDRPGMFDQKGRYKWDAWNGKKGMSQEDAKKQYIQLVHDLKAKHGTRS</sequence>
<evidence type="ECO:0000313" key="5">
    <source>
        <dbReference type="Proteomes" id="UP000815325"/>
    </source>
</evidence>
<dbReference type="EMBL" id="MU069529">
    <property type="protein sequence ID" value="KAF5839890.1"/>
    <property type="molecule type" value="Genomic_DNA"/>
</dbReference>
<name>A0ABQ7GZ52_DUNSA</name>
<organism evidence="4 5">
    <name type="scientific">Dunaliella salina</name>
    <name type="common">Green alga</name>
    <name type="synonym">Protococcus salinus</name>
    <dbReference type="NCBI Taxonomy" id="3046"/>
    <lineage>
        <taxon>Eukaryota</taxon>
        <taxon>Viridiplantae</taxon>
        <taxon>Chlorophyta</taxon>
        <taxon>core chlorophytes</taxon>
        <taxon>Chlorophyceae</taxon>
        <taxon>CS clade</taxon>
        <taxon>Chlamydomonadales</taxon>
        <taxon>Dunaliellaceae</taxon>
        <taxon>Dunaliella</taxon>
    </lineage>
</organism>
<feature type="domain" description="ACB" evidence="3">
    <location>
        <begin position="1"/>
        <end position="86"/>
    </location>
</feature>